<feature type="region of interest" description="Disordered" evidence="1">
    <location>
        <begin position="78"/>
        <end position="110"/>
    </location>
</feature>
<dbReference type="RefSeq" id="YP_009120326.1">
    <property type="nucleotide sequence ID" value="NC_026440.1"/>
</dbReference>
<reference evidence="2 3" key="1">
    <citation type="journal article" date="2015" name="Parasitol. Res.">
        <title>Viruses in close associations with free-living amoebae.</title>
        <authorList>
            <person name="Scheid P."/>
        </authorList>
    </citation>
    <scope>NUCLEOTIDE SEQUENCE [LARGE SCALE GENOMIC DNA]</scope>
    <source>
        <strain evidence="2">KlaHel</strain>
    </source>
</reference>
<feature type="compositionally biased region" description="Basic and acidic residues" evidence="1">
    <location>
        <begin position="81"/>
        <end position="104"/>
    </location>
</feature>
<dbReference type="Proteomes" id="UP000202511">
    <property type="component" value="Segment"/>
</dbReference>
<name>A0A0B5JAS8_9VIRU</name>
<protein>
    <submittedName>
        <fullName evidence="2">Uncharacterized protein</fullName>
    </submittedName>
</protein>
<dbReference type="KEGG" id="vg:23463008"/>
<proteinExistence type="predicted"/>
<organism evidence="2 3">
    <name type="scientific">Pandoravirus inopinatum</name>
    <dbReference type="NCBI Taxonomy" id="1605721"/>
    <lineage>
        <taxon>Viruses</taxon>
        <taxon>Pandoravirus</taxon>
    </lineage>
</organism>
<accession>A0A0B5JAS8</accession>
<dbReference type="GeneID" id="23463008"/>
<evidence type="ECO:0000313" key="2">
    <source>
        <dbReference type="EMBL" id="AJF98091.1"/>
    </source>
</evidence>
<evidence type="ECO:0000256" key="1">
    <source>
        <dbReference type="SAM" id="MobiDB-lite"/>
    </source>
</evidence>
<evidence type="ECO:0000313" key="3">
    <source>
        <dbReference type="Proteomes" id="UP000202511"/>
    </source>
</evidence>
<sequence>MSCCGRRGLRGTESAVFPQEPRHWRCPTHVPRACRVPFIILIFPLRDMASFVSPGRVNVHHLGALVVSAAGALGLGGRQKARTERRPIGGAKKDVFSKKTESTNRRGCKSTRHKRKWCIKNFFFSNHEGHREGKRRGW</sequence>
<dbReference type="EMBL" id="KP136319">
    <property type="protein sequence ID" value="AJF98091.1"/>
    <property type="molecule type" value="Genomic_DNA"/>
</dbReference>